<proteinExistence type="predicted"/>
<evidence type="ECO:0000256" key="1">
    <source>
        <dbReference type="ARBA" id="ARBA00022679"/>
    </source>
</evidence>
<gene>
    <name evidence="4" type="ORF">TRIP_D440111</name>
</gene>
<dbReference type="AlphaFoldDB" id="A0A653AJ48"/>
<dbReference type="InterPro" id="IPR016181">
    <property type="entry name" value="Acyl_CoA_acyltransferase"/>
</dbReference>
<dbReference type="GO" id="GO:0016747">
    <property type="term" value="F:acyltransferase activity, transferring groups other than amino-acyl groups"/>
    <property type="evidence" value="ECO:0007669"/>
    <property type="project" value="InterPro"/>
</dbReference>
<reference evidence="4" key="1">
    <citation type="submission" date="2018-07" db="EMBL/GenBank/DDBJ databases">
        <authorList>
            <consortium name="Genoscope - CEA"/>
            <person name="William W."/>
        </authorList>
    </citation>
    <scope>NUCLEOTIDE SEQUENCE</scope>
    <source>
        <strain evidence="4">IK1</strain>
    </source>
</reference>
<keyword evidence="1 4" id="KW-0808">Transferase</keyword>
<evidence type="ECO:0000256" key="2">
    <source>
        <dbReference type="ARBA" id="ARBA00023315"/>
    </source>
</evidence>
<organism evidence="4">
    <name type="scientific">uncultured Paludibacter sp</name>
    <dbReference type="NCBI Taxonomy" id="497635"/>
    <lineage>
        <taxon>Bacteria</taxon>
        <taxon>Pseudomonadati</taxon>
        <taxon>Bacteroidota</taxon>
        <taxon>Bacteroidia</taxon>
        <taxon>Bacteroidales</taxon>
        <taxon>Paludibacteraceae</taxon>
        <taxon>Paludibacter</taxon>
        <taxon>environmental samples</taxon>
    </lineage>
</organism>
<dbReference type="CDD" id="cd04301">
    <property type="entry name" value="NAT_SF"/>
    <property type="match status" value="1"/>
</dbReference>
<sequence length="163" mass="19158">MNIKFKEIEEQDLLEVKKTYDWYILNSTATFHTEPIQIDQLKEFIYINHPLYKSYLIFENDKIAGYCLLTNYKKRQAYNRTAEVTIYLRPEFCGKGIGKFILNYLEEIAKKKGLKNLIGIISGDNVESISLFEKSGYEKCAHFKNMGEKFNKILDVVAYQKEI</sequence>
<dbReference type="InterPro" id="IPR000182">
    <property type="entry name" value="GNAT_dom"/>
</dbReference>
<accession>A0A653AJ48</accession>
<evidence type="ECO:0000259" key="3">
    <source>
        <dbReference type="PROSITE" id="PS51186"/>
    </source>
</evidence>
<dbReference type="Gene3D" id="3.40.630.30">
    <property type="match status" value="1"/>
</dbReference>
<name>A0A653AJ48_9BACT</name>
<dbReference type="EMBL" id="UPXZ01000039">
    <property type="protein sequence ID" value="VBB48093.1"/>
    <property type="molecule type" value="Genomic_DNA"/>
</dbReference>
<dbReference type="Pfam" id="PF13420">
    <property type="entry name" value="Acetyltransf_4"/>
    <property type="match status" value="1"/>
</dbReference>
<dbReference type="PANTHER" id="PTHR43072">
    <property type="entry name" value="N-ACETYLTRANSFERASE"/>
    <property type="match status" value="1"/>
</dbReference>
<dbReference type="SUPFAM" id="SSF55729">
    <property type="entry name" value="Acyl-CoA N-acyltransferases (Nat)"/>
    <property type="match status" value="1"/>
</dbReference>
<protein>
    <submittedName>
        <fullName evidence="4">Sortase-like acyltransferase</fullName>
    </submittedName>
</protein>
<dbReference type="PANTHER" id="PTHR43072:SF23">
    <property type="entry name" value="UPF0039 PROTEIN C11D3.02C"/>
    <property type="match status" value="1"/>
</dbReference>
<evidence type="ECO:0000313" key="4">
    <source>
        <dbReference type="EMBL" id="VBB48093.1"/>
    </source>
</evidence>
<feature type="domain" description="N-acetyltransferase" evidence="3">
    <location>
        <begin position="3"/>
        <end position="163"/>
    </location>
</feature>
<keyword evidence="2 4" id="KW-0012">Acyltransferase</keyword>
<dbReference type="PROSITE" id="PS51186">
    <property type="entry name" value="GNAT"/>
    <property type="match status" value="1"/>
</dbReference>